<dbReference type="Proteomes" id="UP000028524">
    <property type="component" value="Unassembled WGS sequence"/>
</dbReference>
<dbReference type="OMA" id="RVIATYI"/>
<gene>
    <name evidence="3" type="ORF">S40285_04227</name>
</gene>
<organism evidence="3 4">
    <name type="scientific">Stachybotrys chlorohalonatus (strain IBT 40285)</name>
    <dbReference type="NCBI Taxonomy" id="1283841"/>
    <lineage>
        <taxon>Eukaryota</taxon>
        <taxon>Fungi</taxon>
        <taxon>Dikarya</taxon>
        <taxon>Ascomycota</taxon>
        <taxon>Pezizomycotina</taxon>
        <taxon>Sordariomycetes</taxon>
        <taxon>Hypocreomycetidae</taxon>
        <taxon>Hypocreales</taxon>
        <taxon>Stachybotryaceae</taxon>
        <taxon>Stachybotrys</taxon>
    </lineage>
</organism>
<dbReference type="STRING" id="1283841.A0A084QJ81"/>
<dbReference type="EMBL" id="KL660704">
    <property type="protein sequence ID" value="KFA64016.1"/>
    <property type="molecule type" value="Genomic_DNA"/>
</dbReference>
<feature type="compositionally biased region" description="Polar residues" evidence="1">
    <location>
        <begin position="183"/>
        <end position="192"/>
    </location>
</feature>
<evidence type="ECO:0008006" key="5">
    <source>
        <dbReference type="Google" id="ProtNLM"/>
    </source>
</evidence>
<dbReference type="HOGENOM" id="CLU_041181_1_0_1"/>
<sequence>MVKSLPLTYTRPKHVEQHELQRTESLPSSSEKTDGSVKSGKSGYSSGIPESLGFDRIINGGTCPPMTVRDFMNYLIYVEHAAENLQFFLWYRDYEKRFKTANSADLALAPEWTQAMEDETIAKIRKENLGQRRREPAAAEMFKGTDFEKPAREPFADTGNSNPFSTPPTSSSGYEEGSLYSGQNHSPSTYTSSYKTQAAEAFQAAGAKQPFTIQPFREEINRVISTYIMEGSPRQLNLSAWEQKAAVQAISYTTHPSAFRTLVRTVETALRRQAHPNFVRWSICNGNPARVFFARSLGVGLIVAGFAVALVLTLSSVGRGYRALAAIAWVLGISTLVAAYKGMCVVLHGMHHRHMRPWELFVQDNDYEEDNKRSFDSFGSNNSYEDEPWVVKYEKRNVVRKVFDREIWIQEPALRQIQDTIFIQAMLAALLLAGVLTAIFVAVPGGNYF</sequence>
<feature type="transmembrane region" description="Helical" evidence="2">
    <location>
        <begin position="297"/>
        <end position="317"/>
    </location>
</feature>
<feature type="region of interest" description="Disordered" evidence="1">
    <location>
        <begin position="126"/>
        <end position="192"/>
    </location>
</feature>
<dbReference type="SUPFAM" id="SSF48097">
    <property type="entry name" value="Regulator of G-protein signaling, RGS"/>
    <property type="match status" value="1"/>
</dbReference>
<evidence type="ECO:0000256" key="2">
    <source>
        <dbReference type="SAM" id="Phobius"/>
    </source>
</evidence>
<feature type="region of interest" description="Disordered" evidence="1">
    <location>
        <begin position="1"/>
        <end position="44"/>
    </location>
</feature>
<keyword evidence="4" id="KW-1185">Reference proteome</keyword>
<feature type="transmembrane region" description="Helical" evidence="2">
    <location>
        <begin position="421"/>
        <end position="443"/>
    </location>
</feature>
<keyword evidence="2" id="KW-0472">Membrane</keyword>
<feature type="compositionally biased region" description="Basic and acidic residues" evidence="1">
    <location>
        <begin position="126"/>
        <end position="155"/>
    </location>
</feature>
<dbReference type="AlphaFoldDB" id="A0A084QJ81"/>
<dbReference type="PANTHER" id="PTHR39466:SF1">
    <property type="entry name" value="RGS DOMAIN-CONTAINING PROTEIN"/>
    <property type="match status" value="1"/>
</dbReference>
<dbReference type="OrthoDB" id="3232309at2759"/>
<keyword evidence="2" id="KW-1133">Transmembrane helix</keyword>
<feature type="compositionally biased region" description="Low complexity" evidence="1">
    <location>
        <begin position="158"/>
        <end position="182"/>
    </location>
</feature>
<evidence type="ECO:0000313" key="4">
    <source>
        <dbReference type="Proteomes" id="UP000028524"/>
    </source>
</evidence>
<keyword evidence="2" id="KW-0812">Transmembrane</keyword>
<reference evidence="3 4" key="1">
    <citation type="journal article" date="2014" name="BMC Genomics">
        <title>Comparative genome sequencing reveals chemotype-specific gene clusters in the toxigenic black mold Stachybotrys.</title>
        <authorList>
            <person name="Semeiks J."/>
            <person name="Borek D."/>
            <person name="Otwinowski Z."/>
            <person name="Grishin N.V."/>
        </authorList>
    </citation>
    <scope>NUCLEOTIDE SEQUENCE [LARGE SCALE GENOMIC DNA]</scope>
    <source>
        <strain evidence="3 4">IBT 40285</strain>
    </source>
</reference>
<dbReference type="PANTHER" id="PTHR39466">
    <property type="entry name" value="RGS DOMAIN-CONTAINING PROTEIN"/>
    <property type="match status" value="1"/>
</dbReference>
<evidence type="ECO:0000313" key="3">
    <source>
        <dbReference type="EMBL" id="KFA64016.1"/>
    </source>
</evidence>
<feature type="compositionally biased region" description="Basic and acidic residues" evidence="1">
    <location>
        <begin position="13"/>
        <end position="22"/>
    </location>
</feature>
<dbReference type="InParanoid" id="A0A084QJ81"/>
<protein>
    <recommendedName>
        <fullName evidence="5">RGS domain-containing protein</fullName>
    </recommendedName>
</protein>
<name>A0A084QJ81_STAC4</name>
<accession>A0A084QJ81</accession>
<evidence type="ECO:0000256" key="1">
    <source>
        <dbReference type="SAM" id="MobiDB-lite"/>
    </source>
</evidence>
<dbReference type="Gene3D" id="1.10.167.10">
    <property type="entry name" value="Regulator of G-protein Signalling 4, domain 2"/>
    <property type="match status" value="1"/>
</dbReference>
<feature type="transmembrane region" description="Helical" evidence="2">
    <location>
        <begin position="323"/>
        <end position="347"/>
    </location>
</feature>
<dbReference type="InterPro" id="IPR044926">
    <property type="entry name" value="RGS_subdomain_2"/>
</dbReference>
<dbReference type="InterPro" id="IPR036305">
    <property type="entry name" value="RGS_sf"/>
</dbReference>
<proteinExistence type="predicted"/>